<dbReference type="KEGG" id="nal:B005_2177"/>
<dbReference type="AlphaFoldDB" id="J7LGT1"/>
<evidence type="ECO:0000256" key="1">
    <source>
        <dbReference type="SAM" id="MobiDB-lite"/>
    </source>
</evidence>
<dbReference type="AntiFam" id="ANF00006">
    <property type="entry name" value="Translation of CRISPR region"/>
</dbReference>
<accession>J7LGT1</accession>
<dbReference type="EMBL" id="CP003788">
    <property type="protein sequence ID" value="AFR09822.1"/>
    <property type="molecule type" value="Genomic_DNA"/>
</dbReference>
<sequence>MRGEQSNEYTIAFNEPGPSPHAWGSACTTEVLTVAKITADTTMSVVGYISRHL</sequence>
<feature type="region of interest" description="Disordered" evidence="1">
    <location>
        <begin position="1"/>
        <end position="21"/>
    </location>
</feature>
<organism evidence="2 3">
    <name type="scientific">Nocardiopsis alba (strain ATCC BAA-2165 / BE74)</name>
    <dbReference type="NCBI Taxonomy" id="1205910"/>
    <lineage>
        <taxon>Bacteria</taxon>
        <taxon>Bacillati</taxon>
        <taxon>Actinomycetota</taxon>
        <taxon>Actinomycetes</taxon>
        <taxon>Streptosporangiales</taxon>
        <taxon>Nocardiopsidaceae</taxon>
        <taxon>Nocardiopsis</taxon>
    </lineage>
</organism>
<gene>
    <name evidence="2" type="ordered locus">B005_2177</name>
</gene>
<evidence type="ECO:0000313" key="2">
    <source>
        <dbReference type="EMBL" id="AFR09822.1"/>
    </source>
</evidence>
<dbReference type="PROSITE" id="PS51257">
    <property type="entry name" value="PROKAR_LIPOPROTEIN"/>
    <property type="match status" value="1"/>
</dbReference>
<dbReference type="Proteomes" id="UP000003779">
    <property type="component" value="Chromosome"/>
</dbReference>
<protein>
    <submittedName>
        <fullName evidence="2">Uncharacterized protein</fullName>
    </submittedName>
</protein>
<reference evidence="2 3" key="1">
    <citation type="journal article" date="2012" name="J. Bacteriol.">
        <title>Whole-Genome Sequence of Nocardiopsis alba Strain ATCC BAA-2165, Associated with Honeybees.</title>
        <authorList>
            <person name="Qiao J."/>
            <person name="Chen L."/>
            <person name="Li Y."/>
            <person name="Wang J."/>
            <person name="Zhang W."/>
            <person name="Chen S."/>
        </authorList>
    </citation>
    <scope>NUCLEOTIDE SEQUENCE [LARGE SCALE GENOMIC DNA]</scope>
    <source>
        <strain evidence="3">ATCC BAA-2165 / BE74</strain>
    </source>
</reference>
<name>J7LGT1_NOCAA</name>
<evidence type="ECO:0000313" key="3">
    <source>
        <dbReference type="Proteomes" id="UP000003779"/>
    </source>
</evidence>
<reference evidence="3" key="2">
    <citation type="submission" date="2012-08" db="EMBL/GenBank/DDBJ databases">
        <title>Whole-genome sequence of Nocardiopsis alba strain ATCC BAA-2165 associated with honeybees.</title>
        <authorList>
            <person name="Qiao J."/>
            <person name="Chen L."/>
            <person name="Li Y."/>
            <person name="Wang J."/>
            <person name="Zhang W."/>
            <person name="Chen S."/>
        </authorList>
    </citation>
    <scope>NUCLEOTIDE SEQUENCE [LARGE SCALE GENOMIC DNA]</scope>
    <source>
        <strain evidence="3">ATCC BAA-2165 / BE74</strain>
    </source>
</reference>
<proteinExistence type="predicted"/>
<dbReference type="HOGENOM" id="CLU_3063991_0_0_11"/>